<evidence type="ECO:0000313" key="2">
    <source>
        <dbReference type="Proteomes" id="UP000032210"/>
    </source>
</evidence>
<dbReference type="Proteomes" id="UP000032210">
    <property type="component" value="Unassembled WGS sequence"/>
</dbReference>
<dbReference type="EMBL" id="JXCQ01000007">
    <property type="protein sequence ID" value="KIR23400.1"/>
    <property type="molecule type" value="Genomic_DNA"/>
</dbReference>
<dbReference type="AlphaFoldDB" id="A0A0D0TRE6"/>
<reference evidence="1 2" key="1">
    <citation type="submission" date="2015-01" db="EMBL/GenBank/DDBJ databases">
        <title>Genome sequence of the beneficial rhizobacterium Pseudomonas fluorescens 2-79.</title>
        <authorList>
            <person name="Thuermer A."/>
            <person name="Daniel R."/>
        </authorList>
    </citation>
    <scope>NUCLEOTIDE SEQUENCE [LARGE SCALE GENOMIC DNA]</scope>
    <source>
        <strain evidence="1 2">2-79</strain>
    </source>
</reference>
<comment type="caution">
    <text evidence="1">The sequence shown here is derived from an EMBL/GenBank/DDBJ whole genome shotgun (WGS) entry which is preliminary data.</text>
</comment>
<name>A0A0D0TRE6_PSEFL</name>
<sequence>MSIFFHAVTAGFYDTRAHGDRALLVPDPKWVHPLISIPDPNWMATEGGQAKPAMIKVRDPKATPPLIEVPNPDCSLPPDGELLEITPGEYQALFAAQAQGKMIQALDGRPVAVDPPPLTWEQRKSVYVASVQAFLDKTAKSAGYNDLKDVISYVDEPSVPKFQADGIAFRTWRSLCWAYCYDQFAAIEQDKRETPTSAELMTELPALVLPNA</sequence>
<proteinExistence type="predicted"/>
<dbReference type="PATRIC" id="fig|294.125.peg.1218"/>
<organism evidence="1 2">
    <name type="scientific">Pseudomonas fluorescens</name>
    <dbReference type="NCBI Taxonomy" id="294"/>
    <lineage>
        <taxon>Bacteria</taxon>
        <taxon>Pseudomonadati</taxon>
        <taxon>Pseudomonadota</taxon>
        <taxon>Gammaproteobacteria</taxon>
        <taxon>Pseudomonadales</taxon>
        <taxon>Pseudomonadaceae</taxon>
        <taxon>Pseudomonas</taxon>
    </lineage>
</organism>
<evidence type="ECO:0000313" key="1">
    <source>
        <dbReference type="EMBL" id="KIR23400.1"/>
    </source>
</evidence>
<gene>
    <name evidence="1" type="ORF">PFLU3_11840</name>
</gene>
<accession>A0A0D0TRE6</accession>
<protein>
    <submittedName>
        <fullName evidence="1">Uncharacterized protein</fullName>
    </submittedName>
</protein>